<keyword evidence="2" id="KW-1185">Reference proteome</keyword>
<proteinExistence type="predicted"/>
<evidence type="ECO:0000313" key="1">
    <source>
        <dbReference type="EMBL" id="SDV16433.1"/>
    </source>
</evidence>
<protein>
    <submittedName>
        <fullName evidence="1">Uncharacterized protein</fullName>
    </submittedName>
</protein>
<reference evidence="1 2" key="1">
    <citation type="submission" date="2016-10" db="EMBL/GenBank/DDBJ databases">
        <authorList>
            <person name="Varghese N."/>
            <person name="Submissions S."/>
        </authorList>
    </citation>
    <scope>NUCLEOTIDE SEQUENCE [LARGE SCALE GENOMIC DNA]</scope>
    <source>
        <strain evidence="1 2">BS2777</strain>
    </source>
</reference>
<name>A0AAE8HI04_9PSED</name>
<accession>A0AAE8HI04</accession>
<sequence length="55" mass="6064">MNRVIIEPTLNNQSNDAYQTPHFSIKSVTVPRYKYTPNGGGSVIEASDGRKLAVK</sequence>
<dbReference type="Proteomes" id="UP000182085">
    <property type="component" value="Chromosome I"/>
</dbReference>
<evidence type="ECO:0000313" key="2">
    <source>
        <dbReference type="Proteomes" id="UP000182085"/>
    </source>
</evidence>
<organism evidence="1 2">
    <name type="scientific">Pseudomonas rhodesiae</name>
    <dbReference type="NCBI Taxonomy" id="76760"/>
    <lineage>
        <taxon>Bacteria</taxon>
        <taxon>Pseudomonadati</taxon>
        <taxon>Pseudomonadota</taxon>
        <taxon>Gammaproteobacteria</taxon>
        <taxon>Pseudomonadales</taxon>
        <taxon>Pseudomonadaceae</taxon>
        <taxon>Pseudomonas</taxon>
    </lineage>
</organism>
<dbReference type="EMBL" id="LT629801">
    <property type="protein sequence ID" value="SDV16433.1"/>
    <property type="molecule type" value="Genomic_DNA"/>
</dbReference>
<gene>
    <name evidence="1" type="ORF">SAMN04490209_5500</name>
</gene>
<dbReference type="AlphaFoldDB" id="A0AAE8HI04"/>